<dbReference type="RefSeq" id="WP_258549563.1">
    <property type="nucleotide sequence ID" value="NZ_JBITUV010000009.1"/>
</dbReference>
<keyword evidence="1" id="KW-0812">Transmembrane</keyword>
<dbReference type="EMBL" id="QNRJ01000002">
    <property type="protein sequence ID" value="RBP07012.1"/>
    <property type="molecule type" value="Genomic_DNA"/>
</dbReference>
<feature type="transmembrane region" description="Helical" evidence="1">
    <location>
        <begin position="6"/>
        <end position="24"/>
    </location>
</feature>
<evidence type="ECO:0000256" key="1">
    <source>
        <dbReference type="SAM" id="Phobius"/>
    </source>
</evidence>
<protein>
    <submittedName>
        <fullName evidence="2">Uncharacterized protein</fullName>
    </submittedName>
</protein>
<organism evidence="2 3">
    <name type="scientific">Rossellomorea aquimaris</name>
    <dbReference type="NCBI Taxonomy" id="189382"/>
    <lineage>
        <taxon>Bacteria</taxon>
        <taxon>Bacillati</taxon>
        <taxon>Bacillota</taxon>
        <taxon>Bacilli</taxon>
        <taxon>Bacillales</taxon>
        <taxon>Bacillaceae</taxon>
        <taxon>Rossellomorea</taxon>
    </lineage>
</organism>
<name>A0A366EX82_9BACI</name>
<dbReference type="AlphaFoldDB" id="A0A366EX82"/>
<evidence type="ECO:0000313" key="3">
    <source>
        <dbReference type="Proteomes" id="UP000252118"/>
    </source>
</evidence>
<feature type="transmembrane region" description="Helical" evidence="1">
    <location>
        <begin position="55"/>
        <end position="75"/>
    </location>
</feature>
<evidence type="ECO:0000313" key="2">
    <source>
        <dbReference type="EMBL" id="RBP07012.1"/>
    </source>
</evidence>
<proteinExistence type="predicted"/>
<gene>
    <name evidence="2" type="ORF">DET59_102399</name>
</gene>
<reference evidence="2 3" key="1">
    <citation type="submission" date="2018-06" db="EMBL/GenBank/DDBJ databases">
        <title>Freshwater and sediment microbial communities from various areas in North America, analyzing microbe dynamics in response to fracking.</title>
        <authorList>
            <person name="Lamendella R."/>
        </authorList>
    </citation>
    <scope>NUCLEOTIDE SEQUENCE [LARGE SCALE GENOMIC DNA]</scope>
    <source>
        <strain evidence="2 3">97B</strain>
    </source>
</reference>
<sequence>MSIYMIVLALLVIGIAGYSLVYTFKLAGQEKRLKGEYDTDIPDVVKEHPYIRNPIFLSILIATILITLFIIYWSVRYLS</sequence>
<keyword evidence="1" id="KW-1133">Transmembrane helix</keyword>
<dbReference type="Proteomes" id="UP000252118">
    <property type="component" value="Unassembled WGS sequence"/>
</dbReference>
<accession>A0A366EX82</accession>
<comment type="caution">
    <text evidence="2">The sequence shown here is derived from an EMBL/GenBank/DDBJ whole genome shotgun (WGS) entry which is preliminary data.</text>
</comment>
<keyword evidence="1" id="KW-0472">Membrane</keyword>